<keyword evidence="1" id="KW-0233">DNA recombination</keyword>
<dbReference type="InterPro" id="IPR000093">
    <property type="entry name" value="DNA_Rcmb_RecR"/>
</dbReference>
<dbReference type="Proteomes" id="UP000755551">
    <property type="component" value="Unassembled WGS sequence"/>
</dbReference>
<reference evidence="3 4" key="1">
    <citation type="submission" date="2021-06" db="EMBL/GenBank/DDBJ databases">
        <title>Bacterium isolated from marine sediment.</title>
        <authorList>
            <person name="Zhu K.-L."/>
            <person name="Du Z.-J."/>
            <person name="Liang Q.-Y."/>
        </authorList>
    </citation>
    <scope>NUCLEOTIDE SEQUENCE [LARGE SCALE GENOMIC DNA]</scope>
    <source>
        <strain evidence="3 4">A346</strain>
    </source>
</reference>
<evidence type="ECO:0000313" key="3">
    <source>
        <dbReference type="EMBL" id="MBV0932924.1"/>
    </source>
</evidence>
<comment type="function">
    <text evidence="1">May play a role in DNA repair. It seems to be involved in an RecBC-independent recombinational process of DNA repair. It may act with RecF and RecO.</text>
</comment>
<name>A0ABS6M9F7_9GAMM</name>
<keyword evidence="1" id="KW-0227">DNA damage</keyword>
<dbReference type="InterPro" id="IPR015967">
    <property type="entry name" value="Rcmb_RecR_Znf"/>
</dbReference>
<feature type="domain" description="Toprim" evidence="2">
    <location>
        <begin position="80"/>
        <end position="175"/>
    </location>
</feature>
<organism evidence="3 4">
    <name type="scientific">Marinobacterium weihaiense</name>
    <dbReference type="NCBI Taxonomy" id="2851016"/>
    <lineage>
        <taxon>Bacteria</taxon>
        <taxon>Pseudomonadati</taxon>
        <taxon>Pseudomonadota</taxon>
        <taxon>Gammaproteobacteria</taxon>
        <taxon>Oceanospirillales</taxon>
        <taxon>Oceanospirillaceae</taxon>
        <taxon>Marinobacterium</taxon>
    </lineage>
</organism>
<dbReference type="CDD" id="cd01025">
    <property type="entry name" value="TOPRIM_recR"/>
    <property type="match status" value="1"/>
</dbReference>
<dbReference type="Pfam" id="PF21175">
    <property type="entry name" value="RecR_C"/>
    <property type="match status" value="1"/>
</dbReference>
<dbReference type="Pfam" id="PF21176">
    <property type="entry name" value="RecR_HhH"/>
    <property type="match status" value="1"/>
</dbReference>
<accession>A0ABS6M9F7</accession>
<evidence type="ECO:0000259" key="2">
    <source>
        <dbReference type="PROSITE" id="PS50880"/>
    </source>
</evidence>
<feature type="zinc finger region" description="C4-type" evidence="1">
    <location>
        <begin position="57"/>
        <end position="72"/>
    </location>
</feature>
<keyword evidence="4" id="KW-1185">Reference proteome</keyword>
<comment type="caution">
    <text evidence="3">The sequence shown here is derived from an EMBL/GenBank/DDBJ whole genome shotgun (WGS) entry which is preliminary data.</text>
</comment>
<keyword evidence="1" id="KW-0862">Zinc</keyword>
<dbReference type="HAMAP" id="MF_00017">
    <property type="entry name" value="RecR"/>
    <property type="match status" value="1"/>
</dbReference>
<dbReference type="SMART" id="SM00493">
    <property type="entry name" value="TOPRIM"/>
    <property type="match status" value="1"/>
</dbReference>
<keyword evidence="1" id="KW-0863">Zinc-finger</keyword>
<dbReference type="PROSITE" id="PS50880">
    <property type="entry name" value="TOPRIM"/>
    <property type="match status" value="1"/>
</dbReference>
<comment type="similarity">
    <text evidence="1">Belongs to the RecR family.</text>
</comment>
<dbReference type="Pfam" id="PF02132">
    <property type="entry name" value="RecR_ZnF"/>
    <property type="match status" value="1"/>
</dbReference>
<dbReference type="Pfam" id="PF13662">
    <property type="entry name" value="Toprim_4"/>
    <property type="match status" value="1"/>
</dbReference>
<keyword evidence="1" id="KW-0479">Metal-binding</keyword>
<sequence>MSLTPLLQELIGALRALPGVGPKSAQRMALHLLERDRSGALTLAEALEQAVERVGECATCRNLSEQEQCAICEDSARDAGVVCVLESPVDLMAVEQTGGFNGVYFVLKGHLSPIDGIGPDELGLERLFARVDAGQVRELILATNPTVEGEATAHYIAEQLQDSDVNLTRIAHGVPVGGELEFVDGGTLAHAFAGRRSLKRSVDE</sequence>
<gene>
    <name evidence="1 3" type="primary">recR</name>
    <name evidence="3" type="ORF">KTN04_06190</name>
</gene>
<dbReference type="NCBIfam" id="TIGR00615">
    <property type="entry name" value="recR"/>
    <property type="match status" value="1"/>
</dbReference>
<dbReference type="EMBL" id="JAHQZT010000006">
    <property type="protein sequence ID" value="MBV0932924.1"/>
    <property type="molecule type" value="Genomic_DNA"/>
</dbReference>
<proteinExistence type="inferred from homology"/>
<protein>
    <recommendedName>
        <fullName evidence="1">Recombination protein RecR</fullName>
    </recommendedName>
</protein>
<dbReference type="PANTHER" id="PTHR30446">
    <property type="entry name" value="RECOMBINATION PROTEIN RECR"/>
    <property type="match status" value="1"/>
</dbReference>
<dbReference type="RefSeq" id="WP_217334352.1">
    <property type="nucleotide sequence ID" value="NZ_JAHQZT010000006.1"/>
</dbReference>
<dbReference type="PANTHER" id="PTHR30446:SF0">
    <property type="entry name" value="RECOMBINATION PROTEIN RECR"/>
    <property type="match status" value="1"/>
</dbReference>
<dbReference type="InterPro" id="IPR034137">
    <property type="entry name" value="TOPRIM_RecR"/>
</dbReference>
<dbReference type="InterPro" id="IPR006171">
    <property type="entry name" value="TOPRIM_dom"/>
</dbReference>
<evidence type="ECO:0000313" key="4">
    <source>
        <dbReference type="Proteomes" id="UP000755551"/>
    </source>
</evidence>
<keyword evidence="1" id="KW-0234">DNA repair</keyword>
<dbReference type="PROSITE" id="PS01300">
    <property type="entry name" value="RECR"/>
    <property type="match status" value="1"/>
</dbReference>
<evidence type="ECO:0000256" key="1">
    <source>
        <dbReference type="HAMAP-Rule" id="MF_00017"/>
    </source>
</evidence>